<evidence type="ECO:0000313" key="3">
    <source>
        <dbReference type="EMBL" id="CAI4217490.1"/>
    </source>
</evidence>
<keyword evidence="4" id="KW-1185">Reference proteome</keyword>
<dbReference type="Proteomes" id="UP000838763">
    <property type="component" value="Unassembled WGS sequence"/>
</dbReference>
<dbReference type="GO" id="GO:0005829">
    <property type="term" value="C:cytosol"/>
    <property type="evidence" value="ECO:0007669"/>
    <property type="project" value="TreeGrafter"/>
</dbReference>
<accession>A0A9P1H920</accession>
<dbReference type="AlphaFoldDB" id="A0A9P1H920"/>
<sequence>MSAAESSVAPAASASTASTASMPAPSRGESIEEKCLLASLITIECHFTGRPVLGPKSTCQAITLLSKSLAKTQDEDVRTRKFGPNVEIWVYLRKIFQSAIPSLANRALGPLEGPDVAASYPQSANLIVKNFATIKEDVQILDILMQIARNVLVSDSRPVPQDLCAASRFDKMAYKTIVLCAYVTNNSKAPGSEDTTAESFEKVLEIHDLFKRLLVTTLQQTHNWVVGHSWNKNQLFLDVLFDEAETDPVPESESLSKPRWTDPDTEVARVEVQNWLARNSKLDPSATVLLKDYMDHHSNKPPGPLEPMSPLAWNWAPHGPIEPPTPDETTTPFWDPNISNKWDQDRLYLRTSHEIDSWWTTVVGANFEDIAAVQTVADAKEEMLAARKVLLQRWVDDDVSSEKDSSSPTSYASRFHHDDDAMTSGILTEIPNILDPRQIEALYMIIKTCILDSHGDGLTPCGENLQKTRCKMFLALNSGRSLFKEMLVYVGIWVLDDTALVYQVMRDIVLALHHNSLIPAAWNRVSSFKSFVLSPAQSVLLRLVGDIFCTTTSNMADVTQQEKTRLLS</sequence>
<organism evidence="3 4">
    <name type="scientific">Parascedosporium putredinis</name>
    <dbReference type="NCBI Taxonomy" id="1442378"/>
    <lineage>
        <taxon>Eukaryota</taxon>
        <taxon>Fungi</taxon>
        <taxon>Dikarya</taxon>
        <taxon>Ascomycota</taxon>
        <taxon>Pezizomycotina</taxon>
        <taxon>Sordariomycetes</taxon>
        <taxon>Hypocreomycetidae</taxon>
        <taxon>Microascales</taxon>
        <taxon>Microascaceae</taxon>
        <taxon>Parascedosporium</taxon>
    </lineage>
</organism>
<gene>
    <name evidence="3" type="ORF">PPNO1_LOCUS7097</name>
</gene>
<dbReference type="OrthoDB" id="379794at2759"/>
<protein>
    <recommendedName>
        <fullName evidence="5">Ataxin-10 domain-containing protein</fullName>
    </recommendedName>
</protein>
<name>A0A9P1H920_9PEZI</name>
<feature type="region of interest" description="Disordered" evidence="2">
    <location>
        <begin position="1"/>
        <end position="26"/>
    </location>
</feature>
<evidence type="ECO:0000256" key="1">
    <source>
        <dbReference type="ARBA" id="ARBA00008384"/>
    </source>
</evidence>
<evidence type="ECO:0008006" key="5">
    <source>
        <dbReference type="Google" id="ProtNLM"/>
    </source>
</evidence>
<proteinExistence type="inferred from homology"/>
<comment type="caution">
    <text evidence="3">The sequence shown here is derived from an EMBL/GenBank/DDBJ whole genome shotgun (WGS) entry which is preliminary data.</text>
</comment>
<reference evidence="3" key="1">
    <citation type="submission" date="2022-11" db="EMBL/GenBank/DDBJ databases">
        <authorList>
            <person name="Scott C."/>
            <person name="Bruce N."/>
        </authorList>
    </citation>
    <scope>NUCLEOTIDE SEQUENCE</scope>
</reference>
<dbReference type="EMBL" id="CALLCH030000016">
    <property type="protein sequence ID" value="CAI4217490.1"/>
    <property type="molecule type" value="Genomic_DNA"/>
</dbReference>
<evidence type="ECO:0000256" key="2">
    <source>
        <dbReference type="SAM" id="MobiDB-lite"/>
    </source>
</evidence>
<dbReference type="InterPro" id="IPR051374">
    <property type="entry name" value="Ataxin-10/CTR86_families"/>
</dbReference>
<dbReference type="PANTHER" id="PTHR13255">
    <property type="entry name" value="ATAXIN-10"/>
    <property type="match status" value="1"/>
</dbReference>
<dbReference type="PANTHER" id="PTHR13255:SF0">
    <property type="entry name" value="ATAXIN-10"/>
    <property type="match status" value="1"/>
</dbReference>
<evidence type="ECO:0000313" key="4">
    <source>
        <dbReference type="Proteomes" id="UP000838763"/>
    </source>
</evidence>
<comment type="similarity">
    <text evidence="1">Belongs to the ataxin-10 family.</text>
</comment>